<evidence type="ECO:0000256" key="5">
    <source>
        <dbReference type="ARBA" id="ARBA00048427"/>
    </source>
</evidence>
<comment type="subcellular location">
    <subcellularLocation>
        <location evidence="1">Endomembrane system</location>
        <topology evidence="1">Peripheral membrane protein</topology>
    </subcellularLocation>
</comment>
<organism evidence="8 9">
    <name type="scientific">Reyranella aquatilis</name>
    <dbReference type="NCBI Taxonomy" id="2035356"/>
    <lineage>
        <taxon>Bacteria</taxon>
        <taxon>Pseudomonadati</taxon>
        <taxon>Pseudomonadota</taxon>
        <taxon>Alphaproteobacteria</taxon>
        <taxon>Hyphomicrobiales</taxon>
        <taxon>Reyranellaceae</taxon>
        <taxon>Reyranella</taxon>
    </lineage>
</organism>
<protein>
    <recommendedName>
        <fullName evidence="4">Glycerol-3-phosphate acyltransferase</fullName>
        <ecNumber evidence="3">2.3.1.15</ecNumber>
    </recommendedName>
</protein>
<comment type="caution">
    <text evidence="8">The sequence shown here is derived from an EMBL/GenBank/DDBJ whole genome shotgun (WGS) entry which is preliminary data.</text>
</comment>
<gene>
    <name evidence="8" type="ORF">LJ725_08345</name>
</gene>
<dbReference type="Pfam" id="PF19277">
    <property type="entry name" value="GPAT_C"/>
    <property type="match status" value="1"/>
</dbReference>
<accession>A0ABS8KTP0</accession>
<keyword evidence="8" id="KW-0808">Transferase</keyword>
<dbReference type="Proteomes" id="UP001198862">
    <property type="component" value="Unassembled WGS sequence"/>
</dbReference>
<dbReference type="SMART" id="SM00563">
    <property type="entry name" value="PlsC"/>
    <property type="match status" value="1"/>
</dbReference>
<evidence type="ECO:0000256" key="2">
    <source>
        <dbReference type="ARBA" id="ARBA00004765"/>
    </source>
</evidence>
<evidence type="ECO:0000256" key="4">
    <source>
        <dbReference type="ARBA" id="ARBA00013432"/>
    </source>
</evidence>
<dbReference type="GO" id="GO:0016746">
    <property type="term" value="F:acyltransferase activity"/>
    <property type="evidence" value="ECO:0007669"/>
    <property type="project" value="UniProtKB-KW"/>
</dbReference>
<comment type="catalytic activity">
    <reaction evidence="5">
        <text>sn-glycerol 3-phosphate + an acyl-CoA = a 1-acyl-sn-glycero-3-phosphate + CoA</text>
        <dbReference type="Rhea" id="RHEA:15325"/>
        <dbReference type="ChEBI" id="CHEBI:57287"/>
        <dbReference type="ChEBI" id="CHEBI:57597"/>
        <dbReference type="ChEBI" id="CHEBI:57970"/>
        <dbReference type="ChEBI" id="CHEBI:58342"/>
        <dbReference type="EC" id="2.3.1.15"/>
    </reaction>
</comment>
<reference evidence="8 9" key="1">
    <citation type="submission" date="2021-11" db="EMBL/GenBank/DDBJ databases">
        <authorList>
            <person name="Lee D.-H."/>
            <person name="Kim S.-B."/>
        </authorList>
    </citation>
    <scope>NUCLEOTIDE SEQUENCE [LARGE SCALE GENOMIC DNA]</scope>
    <source>
        <strain evidence="8 9">KCTC 52223</strain>
    </source>
</reference>
<dbReference type="PANTHER" id="PTHR12563:SF17">
    <property type="entry name" value="DIHYDROXYACETONE PHOSPHATE ACYLTRANSFERASE"/>
    <property type="match status" value="1"/>
</dbReference>
<dbReference type="InterPro" id="IPR022284">
    <property type="entry name" value="GPAT/DHAPAT"/>
</dbReference>
<feature type="domain" description="Phospholipid/glycerol acyltransferase" evidence="7">
    <location>
        <begin position="151"/>
        <end position="275"/>
    </location>
</feature>
<sequence>MSEPVTLPLWLFVAILAFALWSLLDRLLIPSGRWFLRRRLNRLIDRVNRRLAVEIKPFQLTKRQVLIDRLIYDPQVVAAANEHARTHNVPREVAMTEVHRYAREIVPTFNAYVYFRVGYSIARAVARFLYRVRLGYADERTLAGVAPDTTVVFVMNHRSNMDYVLVAFLAAERTALSYAVGEWARIWPLQQLIRSMGAYFVRRNSDSPIYRRVLERYVHMATEAGVAQAMYPEGGLSRDGRLREPKLGLFDYMLKSFDPKGTHDIVFVPVALNYDRVLEDRTLLRSLDREAPRRSVWYAARTALSFWASQVGLMLRGQWFRFGYACVNFGAPISARDWLGAQGGPGGDDLRALGKDQRFEIIGRLATDVMGEIARLVPVLPVSLIATVLLEADRPLDELELKVRASALVAHFESRGAKLYLPRGDRDYAFHVGLRMLSLRHLVEESGEGLFSVVATERPVLAYYANAIAHLR</sequence>
<evidence type="ECO:0000259" key="7">
    <source>
        <dbReference type="SMART" id="SM00563"/>
    </source>
</evidence>
<evidence type="ECO:0000256" key="1">
    <source>
        <dbReference type="ARBA" id="ARBA00004184"/>
    </source>
</evidence>
<proteinExistence type="predicted"/>
<dbReference type="RefSeq" id="WP_230550190.1">
    <property type="nucleotide sequence ID" value="NZ_JAJISD010000003.1"/>
</dbReference>
<evidence type="ECO:0000256" key="3">
    <source>
        <dbReference type="ARBA" id="ARBA00013113"/>
    </source>
</evidence>
<keyword evidence="6" id="KW-0812">Transmembrane</keyword>
<evidence type="ECO:0000256" key="6">
    <source>
        <dbReference type="SAM" id="Phobius"/>
    </source>
</evidence>
<evidence type="ECO:0000313" key="8">
    <source>
        <dbReference type="EMBL" id="MCC8428971.1"/>
    </source>
</evidence>
<dbReference type="InterPro" id="IPR045520">
    <property type="entry name" value="GPAT/DHAPAT_C"/>
</dbReference>
<dbReference type="InterPro" id="IPR002123">
    <property type="entry name" value="Plipid/glycerol_acylTrfase"/>
</dbReference>
<dbReference type="PANTHER" id="PTHR12563">
    <property type="entry name" value="GLYCEROL-3-PHOSPHATE ACYLTRANSFERASE"/>
    <property type="match status" value="1"/>
</dbReference>
<evidence type="ECO:0000313" key="9">
    <source>
        <dbReference type="Proteomes" id="UP001198862"/>
    </source>
</evidence>
<dbReference type="Pfam" id="PF01553">
    <property type="entry name" value="Acyltransferase"/>
    <property type="match status" value="1"/>
</dbReference>
<dbReference type="EC" id="2.3.1.15" evidence="3"/>
<keyword evidence="9" id="KW-1185">Reference proteome</keyword>
<dbReference type="EMBL" id="JAJISD010000003">
    <property type="protein sequence ID" value="MCC8428971.1"/>
    <property type="molecule type" value="Genomic_DNA"/>
</dbReference>
<name>A0ABS8KTP0_9HYPH</name>
<keyword evidence="8" id="KW-0012">Acyltransferase</keyword>
<feature type="transmembrane region" description="Helical" evidence="6">
    <location>
        <begin position="6"/>
        <end position="29"/>
    </location>
</feature>
<dbReference type="SUPFAM" id="SSF69593">
    <property type="entry name" value="Glycerol-3-phosphate (1)-acyltransferase"/>
    <property type="match status" value="1"/>
</dbReference>
<keyword evidence="6" id="KW-0472">Membrane</keyword>
<keyword evidence="6" id="KW-1133">Transmembrane helix</keyword>
<comment type="pathway">
    <text evidence="2">Phospholipid metabolism; CDP-diacylglycerol biosynthesis; CDP-diacylglycerol from sn-glycerol 3-phosphate: step 1/3.</text>
</comment>